<feature type="compositionally biased region" description="Basic residues" evidence="1">
    <location>
        <begin position="159"/>
        <end position="174"/>
    </location>
</feature>
<dbReference type="EMBL" id="LSRQ01004621">
    <property type="protein sequence ID" value="OAY68985.1"/>
    <property type="molecule type" value="Genomic_DNA"/>
</dbReference>
<feature type="compositionally biased region" description="Polar residues" evidence="1">
    <location>
        <begin position="98"/>
        <end position="115"/>
    </location>
</feature>
<evidence type="ECO:0000313" key="2">
    <source>
        <dbReference type="EMBL" id="OAY68985.1"/>
    </source>
</evidence>
<organism evidence="2 3">
    <name type="scientific">Ananas comosus</name>
    <name type="common">Pineapple</name>
    <name type="synonym">Ananas ananas</name>
    <dbReference type="NCBI Taxonomy" id="4615"/>
    <lineage>
        <taxon>Eukaryota</taxon>
        <taxon>Viridiplantae</taxon>
        <taxon>Streptophyta</taxon>
        <taxon>Embryophyta</taxon>
        <taxon>Tracheophyta</taxon>
        <taxon>Spermatophyta</taxon>
        <taxon>Magnoliopsida</taxon>
        <taxon>Liliopsida</taxon>
        <taxon>Poales</taxon>
        <taxon>Bromeliaceae</taxon>
        <taxon>Bromelioideae</taxon>
        <taxon>Ananas</taxon>
    </lineage>
</organism>
<proteinExistence type="predicted"/>
<accession>A0A199UWH8</accession>
<evidence type="ECO:0000256" key="1">
    <source>
        <dbReference type="SAM" id="MobiDB-lite"/>
    </source>
</evidence>
<comment type="caution">
    <text evidence="2">The sequence shown here is derived from an EMBL/GenBank/DDBJ whole genome shotgun (WGS) entry which is preliminary data.</text>
</comment>
<gene>
    <name evidence="2" type="ORF">ACMD2_18093</name>
</gene>
<reference evidence="2 3" key="1">
    <citation type="journal article" date="2016" name="DNA Res.">
        <title>The draft genome of MD-2 pineapple using hybrid error correction of long reads.</title>
        <authorList>
            <person name="Redwan R.M."/>
            <person name="Saidin A."/>
            <person name="Kumar S.V."/>
        </authorList>
    </citation>
    <scope>NUCLEOTIDE SEQUENCE [LARGE SCALE GENOMIC DNA]</scope>
    <source>
        <strain evidence="3">cv. MD2</strain>
        <tissue evidence="2">Leaf</tissue>
    </source>
</reference>
<feature type="compositionally biased region" description="Pro residues" evidence="1">
    <location>
        <begin position="175"/>
        <end position="186"/>
    </location>
</feature>
<protein>
    <submittedName>
        <fullName evidence="2">Uncharacterized protein</fullName>
    </submittedName>
</protein>
<sequence>MEQDHERCQQHWSWTGTSYILLRETISDIRVEQRPDSVTWRWNPDGRFTVKSTYLVLSDAVRSIANLDHHPLAEAHLRRPPPSAPATPERRRIHPRSLQPTRVNPDRASSNSASSPYFGRAARQSAPATSGNPARASPAVPARRRPPLELPVAAQARAGRGRARSVSRRCRRPPRGAPPSPRPPAPHHSRPDLLRPPPRRREARTRELVGGVDLRRRATGCSPPPASTLLGPLGPSAPSSGQTARLPAAGDQP</sequence>
<name>A0A199UWH8_ANACO</name>
<evidence type="ECO:0000313" key="3">
    <source>
        <dbReference type="Proteomes" id="UP000092600"/>
    </source>
</evidence>
<dbReference type="AlphaFoldDB" id="A0A199UWH8"/>
<dbReference type="Proteomes" id="UP000092600">
    <property type="component" value="Unassembled WGS sequence"/>
</dbReference>
<feature type="region of interest" description="Disordered" evidence="1">
    <location>
        <begin position="72"/>
        <end position="253"/>
    </location>
</feature>